<dbReference type="Proteomes" id="UP000000724">
    <property type="component" value="Contig Pc00c16"/>
</dbReference>
<protein>
    <submittedName>
        <fullName evidence="1">Uncharacterized protein</fullName>
    </submittedName>
</protein>
<dbReference type="AlphaFoldDB" id="B6H888"/>
<dbReference type="OrthoDB" id="10671033at2759"/>
<keyword evidence="2" id="KW-1185">Reference proteome</keyword>
<sequence>MKSYTAGFWLQSLNEGESESQGFTDHSSIRKVTGIERWFHLPPFQRDYSEAKGVNQTDSRSIHEKKTMYKRARLSFTRRLLVTSTAKKCELGAGGLHSTSIRVSRAERWEYSKYQATLRPLTKSSLIAITFCFRHSQDHGVSEPHCEYQARGELDDSRVWLSTSHDAQSSQWKPNHDSATPSATLDDGCGNCVGHHDDRQEKRNTKVRSREIILIFDFVDSREVRRGEKRRTEEQTAFDLENSQLEEAAVVETTIVLEPSRKARGERQNEISLLQQSDLSQEPNISLVSQCLEDRYTSNSRVLSFHDSRLCESDLLLVQINVESPALTECTATQDASNRGTTKVQKKYPSNIALKKKTRVHLNPLASAKQGKVEVNNDIDPWCRQRSHAEPLKSRRERWRVTARQLRHFMTASLIIALGAIRVQTPFLD</sequence>
<dbReference type="HOGENOM" id="CLU_639514_0_0_1"/>
<evidence type="ECO:0000313" key="1">
    <source>
        <dbReference type="EMBL" id="CAP93221.1"/>
    </source>
</evidence>
<dbReference type="EMBL" id="AM920431">
    <property type="protein sequence ID" value="CAP93221.1"/>
    <property type="molecule type" value="Genomic_DNA"/>
</dbReference>
<reference evidence="1 2" key="1">
    <citation type="journal article" date="2008" name="Nat. Biotechnol.">
        <title>Genome sequencing and analysis of the filamentous fungus Penicillium chrysogenum.</title>
        <authorList>
            <person name="van den Berg M.A."/>
            <person name="Albang R."/>
            <person name="Albermann K."/>
            <person name="Badger J.H."/>
            <person name="Daran J.-M."/>
            <person name="Driessen A.J.M."/>
            <person name="Garcia-Estrada C."/>
            <person name="Fedorova N.D."/>
            <person name="Harris D.M."/>
            <person name="Heijne W.H.M."/>
            <person name="Joardar V.S."/>
            <person name="Kiel J.A.K.W."/>
            <person name="Kovalchuk A."/>
            <person name="Martin J.F."/>
            <person name="Nierman W.C."/>
            <person name="Nijland J.G."/>
            <person name="Pronk J.T."/>
            <person name="Roubos J.A."/>
            <person name="van der Klei I.J."/>
            <person name="van Peij N.N.M.E."/>
            <person name="Veenhuis M."/>
            <person name="von Doehren H."/>
            <person name="Wagner C."/>
            <person name="Wortman J.R."/>
            <person name="Bovenberg R.A.L."/>
        </authorList>
    </citation>
    <scope>NUCLEOTIDE SEQUENCE [LARGE SCALE GENOMIC DNA]</scope>
    <source>
        <strain evidence="2">ATCC 28089 / DSM 1075 / NRRL 1951 / Wisconsin 54-1255</strain>
    </source>
</reference>
<organism evidence="1 2">
    <name type="scientific">Penicillium rubens (strain ATCC 28089 / DSM 1075 / NRRL 1951 / Wisconsin 54-1255)</name>
    <name type="common">Penicillium chrysogenum</name>
    <dbReference type="NCBI Taxonomy" id="500485"/>
    <lineage>
        <taxon>Eukaryota</taxon>
        <taxon>Fungi</taxon>
        <taxon>Dikarya</taxon>
        <taxon>Ascomycota</taxon>
        <taxon>Pezizomycotina</taxon>
        <taxon>Eurotiomycetes</taxon>
        <taxon>Eurotiomycetidae</taxon>
        <taxon>Eurotiales</taxon>
        <taxon>Aspergillaceae</taxon>
        <taxon>Penicillium</taxon>
        <taxon>Penicillium chrysogenum species complex</taxon>
    </lineage>
</organism>
<accession>B6H888</accession>
<proteinExistence type="predicted"/>
<gene>
    <name evidence="1" type="ORF">Pc16g05510</name>
    <name evidence="1" type="ORF">PCH_Pc16g05510</name>
</gene>
<evidence type="ECO:0000313" key="2">
    <source>
        <dbReference type="Proteomes" id="UP000000724"/>
    </source>
</evidence>
<name>B6H888_PENRW</name>
<dbReference type="VEuPathDB" id="FungiDB:PCH_Pc16g05510"/>